<dbReference type="Proteomes" id="UP000002630">
    <property type="component" value="Linkage Group LG28"/>
</dbReference>
<dbReference type="EMBL" id="FN649753">
    <property type="protein sequence ID" value="CBJ31309.1"/>
    <property type="molecule type" value="Genomic_DNA"/>
</dbReference>
<dbReference type="OrthoDB" id="10327275at2759"/>
<dbReference type="EMBL" id="FN648425">
    <property type="protein sequence ID" value="CBJ31309.1"/>
    <property type="molecule type" value="Genomic_DNA"/>
</dbReference>
<sequence length="170" mass="19626">MGYGHCSRHSEQSRLYCAEDVCRFSRDSTENRSRIEFQFLRESLVKAEVAHLDKKGELVRGKRASRRQKRGMAQTYTVTWKDAETQDETTLPIASYGLGRKVPRAKVARIMQYVQRQIDDLDVKEGRWFTGIGIVCFVFGGVLILLRVVVGSIFPQPPSRRDLSRRQLFK</sequence>
<feature type="transmembrane region" description="Helical" evidence="1">
    <location>
        <begin position="128"/>
        <end position="150"/>
    </location>
</feature>
<name>D7FT18_ECTSI</name>
<keyword evidence="1" id="KW-1133">Transmembrane helix</keyword>
<gene>
    <name evidence="2" type="ORF">Esi_0244_0002</name>
</gene>
<accession>D7FT18</accession>
<proteinExistence type="predicted"/>
<organism evidence="2 3">
    <name type="scientific">Ectocarpus siliculosus</name>
    <name type="common">Brown alga</name>
    <name type="synonym">Conferva siliculosa</name>
    <dbReference type="NCBI Taxonomy" id="2880"/>
    <lineage>
        <taxon>Eukaryota</taxon>
        <taxon>Sar</taxon>
        <taxon>Stramenopiles</taxon>
        <taxon>Ochrophyta</taxon>
        <taxon>PX clade</taxon>
        <taxon>Phaeophyceae</taxon>
        <taxon>Ectocarpales</taxon>
        <taxon>Ectocarpaceae</taxon>
        <taxon>Ectocarpus</taxon>
    </lineage>
</organism>
<evidence type="ECO:0000256" key="1">
    <source>
        <dbReference type="SAM" id="Phobius"/>
    </source>
</evidence>
<evidence type="ECO:0000313" key="3">
    <source>
        <dbReference type="Proteomes" id="UP000002630"/>
    </source>
</evidence>
<dbReference type="InParanoid" id="D7FT18"/>
<evidence type="ECO:0000313" key="2">
    <source>
        <dbReference type="EMBL" id="CBJ31309.1"/>
    </source>
</evidence>
<protein>
    <submittedName>
        <fullName evidence="2">Uncharacterized protein</fullName>
    </submittedName>
</protein>
<keyword evidence="3" id="KW-1185">Reference proteome</keyword>
<keyword evidence="1" id="KW-0812">Transmembrane</keyword>
<dbReference type="AlphaFoldDB" id="D7FT18"/>
<keyword evidence="1" id="KW-0472">Membrane</keyword>
<reference evidence="2 3" key="1">
    <citation type="journal article" date="2010" name="Nature">
        <title>The Ectocarpus genome and the independent evolution of multicellularity in brown algae.</title>
        <authorList>
            <person name="Cock J.M."/>
            <person name="Sterck L."/>
            <person name="Rouze P."/>
            <person name="Scornet D."/>
            <person name="Allen A.E."/>
            <person name="Amoutzias G."/>
            <person name="Anthouard V."/>
            <person name="Artiguenave F."/>
            <person name="Aury J.M."/>
            <person name="Badger J.H."/>
            <person name="Beszteri B."/>
            <person name="Billiau K."/>
            <person name="Bonnet E."/>
            <person name="Bothwell J.H."/>
            <person name="Bowler C."/>
            <person name="Boyen C."/>
            <person name="Brownlee C."/>
            <person name="Carrano C.J."/>
            <person name="Charrier B."/>
            <person name="Cho G.Y."/>
            <person name="Coelho S.M."/>
            <person name="Collen J."/>
            <person name="Corre E."/>
            <person name="Da Silva C."/>
            <person name="Delage L."/>
            <person name="Delaroque N."/>
            <person name="Dittami S.M."/>
            <person name="Doulbeau S."/>
            <person name="Elias M."/>
            <person name="Farnham G."/>
            <person name="Gachon C.M."/>
            <person name="Gschloessl B."/>
            <person name="Heesch S."/>
            <person name="Jabbari K."/>
            <person name="Jubin C."/>
            <person name="Kawai H."/>
            <person name="Kimura K."/>
            <person name="Kloareg B."/>
            <person name="Kupper F.C."/>
            <person name="Lang D."/>
            <person name="Le Bail A."/>
            <person name="Leblanc C."/>
            <person name="Lerouge P."/>
            <person name="Lohr M."/>
            <person name="Lopez P.J."/>
            <person name="Martens C."/>
            <person name="Maumus F."/>
            <person name="Michel G."/>
            <person name="Miranda-Saavedra D."/>
            <person name="Morales J."/>
            <person name="Moreau H."/>
            <person name="Motomura T."/>
            <person name="Nagasato C."/>
            <person name="Napoli C.A."/>
            <person name="Nelson D.R."/>
            <person name="Nyvall-Collen P."/>
            <person name="Peters A.F."/>
            <person name="Pommier C."/>
            <person name="Potin P."/>
            <person name="Poulain J."/>
            <person name="Quesneville H."/>
            <person name="Read B."/>
            <person name="Rensing S.A."/>
            <person name="Ritter A."/>
            <person name="Rousvoal S."/>
            <person name="Samanta M."/>
            <person name="Samson G."/>
            <person name="Schroeder D.C."/>
            <person name="Segurens B."/>
            <person name="Strittmatter M."/>
            <person name="Tonon T."/>
            <person name="Tregear J.W."/>
            <person name="Valentin K."/>
            <person name="von Dassow P."/>
            <person name="Yamagishi T."/>
            <person name="Van de Peer Y."/>
            <person name="Wincker P."/>
        </authorList>
    </citation>
    <scope>NUCLEOTIDE SEQUENCE [LARGE SCALE GENOMIC DNA]</scope>
    <source>
        <strain evidence="3">Ec32 / CCAP1310/4</strain>
    </source>
</reference>